<feature type="transmembrane region" description="Helical" evidence="8">
    <location>
        <begin position="193"/>
        <end position="212"/>
    </location>
</feature>
<proteinExistence type="predicted"/>
<keyword evidence="2 8" id="KW-0812">Transmembrane</keyword>
<feature type="transmembrane region" description="Helical" evidence="8">
    <location>
        <begin position="57"/>
        <end position="80"/>
    </location>
</feature>
<evidence type="ECO:0000256" key="4">
    <source>
        <dbReference type="ARBA" id="ARBA00022803"/>
    </source>
</evidence>
<evidence type="ECO:0000256" key="1">
    <source>
        <dbReference type="ARBA" id="ARBA00004141"/>
    </source>
</evidence>
<feature type="domain" description="Peptidase S54 rhomboid" evidence="9">
    <location>
        <begin position="57"/>
        <end position="210"/>
    </location>
</feature>
<feature type="transmembrane region" description="Helical" evidence="8">
    <location>
        <begin position="706"/>
        <end position="725"/>
    </location>
</feature>
<evidence type="ECO:0000256" key="6">
    <source>
        <dbReference type="ARBA" id="ARBA00023136"/>
    </source>
</evidence>
<reference evidence="11 12" key="2">
    <citation type="submission" date="2024-05" db="EMBL/GenBank/DDBJ databases">
        <authorList>
            <person name="Chen Y."/>
            <person name="Shah S."/>
            <person name="Dougan E. K."/>
            <person name="Thang M."/>
            <person name="Chan C."/>
        </authorList>
    </citation>
    <scope>NUCLEOTIDE SEQUENCE [LARGE SCALE GENOMIC DNA]</scope>
</reference>
<dbReference type="Proteomes" id="UP001152797">
    <property type="component" value="Unassembled WGS sequence"/>
</dbReference>
<comment type="subcellular location">
    <subcellularLocation>
        <location evidence="1">Membrane</location>
        <topology evidence="1">Multi-pass membrane protein</topology>
    </subcellularLocation>
</comment>
<dbReference type="PANTHER" id="PTHR44227:SF3">
    <property type="entry name" value="PROTEIN O-MANNOSYL-TRANSFERASE TMTC4"/>
    <property type="match status" value="1"/>
</dbReference>
<dbReference type="Pfam" id="PF01694">
    <property type="entry name" value="Rhomboid"/>
    <property type="match status" value="1"/>
</dbReference>
<keyword evidence="6 8" id="KW-0472">Membrane</keyword>
<evidence type="ECO:0000256" key="5">
    <source>
        <dbReference type="ARBA" id="ARBA00022989"/>
    </source>
</evidence>
<dbReference type="InterPro" id="IPR011990">
    <property type="entry name" value="TPR-like_helical_dom_sf"/>
</dbReference>
<gene>
    <name evidence="10" type="ORF">C1SCF055_LOCUS419</name>
</gene>
<evidence type="ECO:0000256" key="2">
    <source>
        <dbReference type="ARBA" id="ARBA00022692"/>
    </source>
</evidence>
<feature type="transmembrane region" description="Helical" evidence="8">
    <location>
        <begin position="392"/>
        <end position="412"/>
    </location>
</feature>
<comment type="caution">
    <text evidence="10">The sequence shown here is derived from an EMBL/GenBank/DDBJ whole genome shotgun (WGS) entry which is preliminary data.</text>
</comment>
<evidence type="ECO:0000313" key="12">
    <source>
        <dbReference type="Proteomes" id="UP001152797"/>
    </source>
</evidence>
<dbReference type="InterPro" id="IPR035952">
    <property type="entry name" value="Rhomboid-like_sf"/>
</dbReference>
<keyword evidence="4 7" id="KW-0802">TPR repeat</keyword>
<evidence type="ECO:0000256" key="7">
    <source>
        <dbReference type="PROSITE-ProRule" id="PRU00339"/>
    </source>
</evidence>
<keyword evidence="12" id="KW-1185">Reference proteome</keyword>
<keyword evidence="5 8" id="KW-1133">Transmembrane helix</keyword>
<feature type="transmembrane region" description="Helical" evidence="8">
    <location>
        <begin position="679"/>
        <end position="699"/>
    </location>
</feature>
<dbReference type="GO" id="GO:0016020">
    <property type="term" value="C:membrane"/>
    <property type="evidence" value="ECO:0007669"/>
    <property type="project" value="UniProtKB-SubCell"/>
</dbReference>
<dbReference type="SUPFAM" id="SSF48452">
    <property type="entry name" value="TPR-like"/>
    <property type="match status" value="1"/>
</dbReference>
<sequence length="1054" mass="118144">MFFLFPYNTDAPVYYLPVTTIALILVNVLVFGGMVGAGDAGQFEPYLLEYSNGLHPVQWVTSAFMHADLMHLLGNMMFLWPFGLVIEGKIGWWRFLLVYLGIAIGVCALEQTISIFTGEEGRSLGASSAIYGLIAMSLVWAPKNDLVCMIVYWFLYIPRAVSVSIPLLYFGMFYVVWELIASSLGGFALETPMLHLLGAVFGFPIAFVMLLTKRVDCEGWDIINVWKGEHGSSFHNHEIKPLATEEQRRKDAMQRAELLDKIRKLLAQEQGKLALKLHDQASSFEDWQLPAKEHLELIAALHKQGAARKSIPLMVEYLSRHPENSERVRLKLGQILIRDEDRPSQGLQVLGKIAEHALPEKLELLRRRLVAEGRKVKAQGETVELEHSAAGAWWWGIAIALVLVTVVAYWPVRNFEFVTLDDVEYVTQKPWVQTGLTWDGLARAWTEPVAANWHPVTMITHMLDCQLFGVDAGWHHLTNLSLHVVCSVLLFCVLWRMTGQLWPAAIVAALFAWHPLRVESVAWISERKDVLSGTFAMCVLVAYLAYVRDVRLRSYALVFGLLALGLLAKPMLVTLPFVMLLLDYWPLNRVRGWDSTWREAVTRYGWLSLEKLPLIGLVLVSSVITFLVQRDQGAVEAVTKFPLSGRIDNAIASYVGYIGMMIWPSDLAVPYPLTGMQATGAQVVGATIFLLGVSLFAWCVRRRCPWILVGWLWYLGMLVPVIGIVQVGRQAMADRYTYLPSIGLSIAAVWTLAYIVNRRRWLAIPLGLLITAALAAYTLKTHQQVEYWRNSAALYAHALEVTQENATAHLGMANELVRQNEWAEAIKHYRRGLEIEPESINGYYNLAVVLLAQGVELEDVERSLRIALERGYNPAAVYARLGELYLIQGNQDEARKSFAMALQATGPQLPETVTGMAVILVREGEPAQAVDLLSRALQGGFNLQVADKLAWIYATHPSEEVRNGPVALQLASEVCRRTENANPAYLDTLAAALAANGQFDAAVAAGTSALRQIRELQRTSESQQWSDLARQLERRLATYGRERPFTDDPQQLKY</sequence>
<feature type="transmembrane region" description="Helical" evidence="8">
    <location>
        <begin position="12"/>
        <end position="37"/>
    </location>
</feature>
<dbReference type="EMBL" id="CAMXCT010000001">
    <property type="protein sequence ID" value="CAI3971829.1"/>
    <property type="molecule type" value="Genomic_DNA"/>
</dbReference>
<feature type="transmembrane region" description="Helical" evidence="8">
    <location>
        <begin position="554"/>
        <end position="582"/>
    </location>
</feature>
<dbReference type="EMBL" id="CAMXCT020000001">
    <property type="protein sequence ID" value="CAL1125204.1"/>
    <property type="molecule type" value="Genomic_DNA"/>
</dbReference>
<dbReference type="Pfam" id="PF13414">
    <property type="entry name" value="TPR_11"/>
    <property type="match status" value="1"/>
</dbReference>
<feature type="transmembrane region" description="Helical" evidence="8">
    <location>
        <begin position="737"/>
        <end position="756"/>
    </location>
</feature>
<evidence type="ECO:0000256" key="8">
    <source>
        <dbReference type="SAM" id="Phobius"/>
    </source>
</evidence>
<dbReference type="GO" id="GO:0004252">
    <property type="term" value="F:serine-type endopeptidase activity"/>
    <property type="evidence" value="ECO:0007669"/>
    <property type="project" value="InterPro"/>
</dbReference>
<feature type="repeat" description="TPR" evidence="7">
    <location>
        <begin position="875"/>
        <end position="908"/>
    </location>
</feature>
<organism evidence="10">
    <name type="scientific">Cladocopium goreaui</name>
    <dbReference type="NCBI Taxonomy" id="2562237"/>
    <lineage>
        <taxon>Eukaryota</taxon>
        <taxon>Sar</taxon>
        <taxon>Alveolata</taxon>
        <taxon>Dinophyceae</taxon>
        <taxon>Suessiales</taxon>
        <taxon>Symbiodiniaceae</taxon>
        <taxon>Cladocopium</taxon>
    </lineage>
</organism>
<dbReference type="AlphaFoldDB" id="A0A9P1BE71"/>
<name>A0A9P1BE71_9DINO</name>
<dbReference type="EMBL" id="CAMXCT030000001">
    <property type="protein sequence ID" value="CAL4759141.1"/>
    <property type="molecule type" value="Genomic_DNA"/>
</dbReference>
<feature type="transmembrane region" description="Helical" evidence="8">
    <location>
        <begin position="92"/>
        <end position="117"/>
    </location>
</feature>
<feature type="repeat" description="TPR" evidence="7">
    <location>
        <begin position="806"/>
        <end position="839"/>
    </location>
</feature>
<feature type="transmembrane region" description="Helical" evidence="8">
    <location>
        <begin position="612"/>
        <end position="629"/>
    </location>
</feature>
<feature type="transmembrane region" description="Helical" evidence="8">
    <location>
        <begin position="650"/>
        <end position="673"/>
    </location>
</feature>
<dbReference type="Gene3D" id="1.20.1540.10">
    <property type="entry name" value="Rhomboid-like"/>
    <property type="match status" value="1"/>
</dbReference>
<dbReference type="SUPFAM" id="SSF144091">
    <property type="entry name" value="Rhomboid-like"/>
    <property type="match status" value="1"/>
</dbReference>
<feature type="transmembrane region" description="Helical" evidence="8">
    <location>
        <begin position="761"/>
        <end position="779"/>
    </location>
</feature>
<feature type="transmembrane region" description="Helical" evidence="8">
    <location>
        <begin position="129"/>
        <end position="155"/>
    </location>
</feature>
<feature type="transmembrane region" description="Helical" evidence="8">
    <location>
        <begin position="477"/>
        <end position="494"/>
    </location>
</feature>
<evidence type="ECO:0000259" key="9">
    <source>
        <dbReference type="Pfam" id="PF01694"/>
    </source>
</evidence>
<protein>
    <submittedName>
        <fullName evidence="11">Protein O-mannosyl-transferase Tmtc4 (Transmembrane O-mannosyltransferase targeting cadherins 4) (Transmembrane and tetratricopeptide repeat-containing protein 4)</fullName>
    </submittedName>
</protein>
<dbReference type="OrthoDB" id="9991317at2759"/>
<reference evidence="10" key="1">
    <citation type="submission" date="2022-10" db="EMBL/GenBank/DDBJ databases">
        <authorList>
            <person name="Chen Y."/>
            <person name="Dougan E. K."/>
            <person name="Chan C."/>
            <person name="Rhodes N."/>
            <person name="Thang M."/>
        </authorList>
    </citation>
    <scope>NUCLEOTIDE SEQUENCE</scope>
</reference>
<evidence type="ECO:0000313" key="11">
    <source>
        <dbReference type="EMBL" id="CAL4759141.1"/>
    </source>
</evidence>
<dbReference type="InterPro" id="IPR022764">
    <property type="entry name" value="Peptidase_S54_rhomboid_dom"/>
</dbReference>
<dbReference type="PANTHER" id="PTHR44227">
    <property type="match status" value="1"/>
</dbReference>
<evidence type="ECO:0000256" key="3">
    <source>
        <dbReference type="ARBA" id="ARBA00022737"/>
    </source>
</evidence>
<dbReference type="InterPro" id="IPR052346">
    <property type="entry name" value="O-mannosyl-transferase_TMTC"/>
</dbReference>
<keyword evidence="3" id="KW-0677">Repeat</keyword>
<dbReference type="Gene3D" id="1.25.40.10">
    <property type="entry name" value="Tetratricopeptide repeat domain"/>
    <property type="match status" value="1"/>
</dbReference>
<evidence type="ECO:0000313" key="10">
    <source>
        <dbReference type="EMBL" id="CAI3971829.1"/>
    </source>
</evidence>
<dbReference type="SMART" id="SM00028">
    <property type="entry name" value="TPR"/>
    <property type="match status" value="3"/>
</dbReference>
<feature type="transmembrane region" description="Helical" evidence="8">
    <location>
        <begin position="530"/>
        <end position="547"/>
    </location>
</feature>
<dbReference type="PROSITE" id="PS50005">
    <property type="entry name" value="TPR"/>
    <property type="match status" value="2"/>
</dbReference>
<accession>A0A9P1BE71</accession>
<feature type="transmembrane region" description="Helical" evidence="8">
    <location>
        <begin position="501"/>
        <end position="518"/>
    </location>
</feature>
<dbReference type="InterPro" id="IPR019734">
    <property type="entry name" value="TPR_rpt"/>
</dbReference>